<dbReference type="Proteomes" id="UP000481861">
    <property type="component" value="Unassembled WGS sequence"/>
</dbReference>
<reference evidence="3 4" key="1">
    <citation type="submission" date="2020-01" db="EMBL/GenBank/DDBJ databases">
        <authorList>
            <consortium name="DOE Joint Genome Institute"/>
            <person name="Haridas S."/>
            <person name="Albert R."/>
            <person name="Binder M."/>
            <person name="Bloem J."/>
            <person name="Labutti K."/>
            <person name="Salamov A."/>
            <person name="Andreopoulos B."/>
            <person name="Baker S.E."/>
            <person name="Barry K."/>
            <person name="Bills G."/>
            <person name="Bluhm B.H."/>
            <person name="Cannon C."/>
            <person name="Castanera R."/>
            <person name="Culley D.E."/>
            <person name="Daum C."/>
            <person name="Ezra D."/>
            <person name="Gonzalez J.B."/>
            <person name="Henrissat B."/>
            <person name="Kuo A."/>
            <person name="Liang C."/>
            <person name="Lipzen A."/>
            <person name="Lutzoni F."/>
            <person name="Magnuson J."/>
            <person name="Mondo S."/>
            <person name="Nolan M."/>
            <person name="Ohm R."/>
            <person name="Pangilinan J."/>
            <person name="Park H.-J.H."/>
            <person name="Ramirez L."/>
            <person name="Alfaro M."/>
            <person name="Sun H."/>
            <person name="Tritt A."/>
            <person name="Yoshinaga Y."/>
            <person name="Zwiers L.-H.L."/>
            <person name="Turgeon B.G."/>
            <person name="Goodwin S.B."/>
            <person name="Spatafora J.W."/>
            <person name="Crous P.W."/>
            <person name="Grigoriev I.V."/>
        </authorList>
    </citation>
    <scope>NUCLEOTIDE SEQUENCE [LARGE SCALE GENOMIC DNA]</scope>
    <source>
        <strain evidence="3 4">CBS 611.86</strain>
    </source>
</reference>
<name>A0A7C8IBF9_9PLEO</name>
<evidence type="ECO:0000256" key="2">
    <source>
        <dbReference type="SAM" id="Phobius"/>
    </source>
</evidence>
<keyword evidence="4" id="KW-1185">Reference proteome</keyword>
<dbReference type="AlphaFoldDB" id="A0A7C8IBF9"/>
<feature type="region of interest" description="Disordered" evidence="1">
    <location>
        <begin position="183"/>
        <end position="225"/>
    </location>
</feature>
<gene>
    <name evidence="3" type="ORF">BDV95DRAFT_360760</name>
</gene>
<evidence type="ECO:0000313" key="3">
    <source>
        <dbReference type="EMBL" id="KAF2872931.1"/>
    </source>
</evidence>
<keyword evidence="2" id="KW-0812">Transmembrane</keyword>
<feature type="transmembrane region" description="Helical" evidence="2">
    <location>
        <begin position="125"/>
        <end position="147"/>
    </location>
</feature>
<sequence length="241" mass="26423">MEPRTRKPSFDIADHTARARAPSPAPTYHSTLDSHHTSNTTFTNPWWSNPRNYDFPTEKSIPMHDLSPQSKQNHHSADFHPVPEPFDTNHPLYAPPASSPPYIPPPPTLHTPTPRRRLRHYHPSLPPLRILIPWLLALLFFLTTAWFTSLAVGARFLHQLAPPPASINVVVNGHGFAGSAVVSIGPTLTPTPTQPPTPQKPKGGEDNSGNNTLVTRLPPAKPLEGMAPAETTLVTVVGRRG</sequence>
<keyword evidence="2" id="KW-0472">Membrane</keyword>
<keyword evidence="2" id="KW-1133">Transmembrane helix</keyword>
<feature type="compositionally biased region" description="Basic and acidic residues" evidence="1">
    <location>
        <begin position="1"/>
        <end position="17"/>
    </location>
</feature>
<accession>A0A7C8IBF9</accession>
<protein>
    <submittedName>
        <fullName evidence="3">Uncharacterized protein</fullName>
    </submittedName>
</protein>
<dbReference type="EMBL" id="JAADJZ010000008">
    <property type="protein sequence ID" value="KAF2872931.1"/>
    <property type="molecule type" value="Genomic_DNA"/>
</dbReference>
<organism evidence="3 4">
    <name type="scientific">Massariosphaeria phaeospora</name>
    <dbReference type="NCBI Taxonomy" id="100035"/>
    <lineage>
        <taxon>Eukaryota</taxon>
        <taxon>Fungi</taxon>
        <taxon>Dikarya</taxon>
        <taxon>Ascomycota</taxon>
        <taxon>Pezizomycotina</taxon>
        <taxon>Dothideomycetes</taxon>
        <taxon>Pleosporomycetidae</taxon>
        <taxon>Pleosporales</taxon>
        <taxon>Pleosporales incertae sedis</taxon>
        <taxon>Massariosphaeria</taxon>
    </lineage>
</organism>
<feature type="region of interest" description="Disordered" evidence="1">
    <location>
        <begin position="1"/>
        <end position="43"/>
    </location>
</feature>
<evidence type="ECO:0000256" key="1">
    <source>
        <dbReference type="SAM" id="MobiDB-lite"/>
    </source>
</evidence>
<proteinExistence type="predicted"/>
<comment type="caution">
    <text evidence="3">The sequence shown here is derived from an EMBL/GenBank/DDBJ whole genome shotgun (WGS) entry which is preliminary data.</text>
</comment>
<evidence type="ECO:0000313" key="4">
    <source>
        <dbReference type="Proteomes" id="UP000481861"/>
    </source>
</evidence>
<feature type="region of interest" description="Disordered" evidence="1">
    <location>
        <begin position="58"/>
        <end position="115"/>
    </location>
</feature>
<feature type="compositionally biased region" description="Pro residues" evidence="1">
    <location>
        <begin position="93"/>
        <end position="109"/>
    </location>
</feature>